<gene>
    <name evidence="10" type="ORF">EXM22_00435</name>
</gene>
<feature type="transmembrane region" description="Helical" evidence="9">
    <location>
        <begin position="469"/>
        <end position="490"/>
    </location>
</feature>
<keyword evidence="8" id="KW-0175">Coiled coil</keyword>
<feature type="transmembrane region" description="Helical" evidence="9">
    <location>
        <begin position="374"/>
        <end position="397"/>
    </location>
</feature>
<comment type="subcellular location">
    <subcellularLocation>
        <location evidence="1">Membrane</location>
        <topology evidence="1">Multi-pass membrane protein</topology>
    </subcellularLocation>
</comment>
<dbReference type="AlphaFoldDB" id="A0A5C1QG89"/>
<evidence type="ECO:0000256" key="8">
    <source>
        <dbReference type="SAM" id="Coils"/>
    </source>
</evidence>
<keyword evidence="6" id="KW-0406">Ion transport</keyword>
<sequence length="687" mass="76983">MMFTSNMTYLTAVVLKKDADAVTKELLKQGVLDFVRVSELSGGSDSRLKSVQVAVSTARITENRRRIEMIMGAGRAGFRKDSSASIDDLKPLNLDDIEKKLGEIATASQKIREQQRTVQQEIHKYEDMIRQLSLYGSSESISAQGLRKSSEYSFLTIKTGTMRSDAVSTFEQKLKAYPSVSLITGTQQDRTSMLVISLRKDGKQVQYLLDAAAWMDSEIPIASNSQQNIKEEALKDMQNQIALLKEQQASLGRQYETFIDDRREWFQSNWSLLTVNELFYRIQSYFSATDRTMLFSGWLPSELKSSLESGLYKAAGERCFLEWHDPVDITEDTKGRVAVPVQLKNPGFLKPFEMLVENFSLPEYGTIDPTPFVAVFYLMMFGLMFGDAGHGLVLVILGFIGKFVFKKSRESSLKLSSLILYCGLSAIVTGVLFGSYFGHPLFPPLWFNYHAIIAGHSSENPGIKSIYDILLITIYFGIAVLGTGLILNWVNLLRKKNWMKLVFDKAGLLGGWMYSTGIYTGFYFAEHQYKTLPGQAVLLAGFGIPALILLFKEPVFLILSKKSGVETDKISLSFLLNMLMEWIVELLEVFSGYLANTLSFMRVAGLGIAHVSLMIAFFQMAQMAGGAGGEYSLWSYLILFVGNVLVIALEGLSAGIQSLRLNYYEFFSKYFTGSGRAYSPVTINKRF</sequence>
<feature type="transmembrane region" description="Helical" evidence="9">
    <location>
        <begin position="633"/>
        <end position="656"/>
    </location>
</feature>
<dbReference type="OrthoDB" id="9803814at2"/>
<accession>A0A5C1QG89</accession>
<dbReference type="InterPro" id="IPR002490">
    <property type="entry name" value="V-ATPase_116kDa_su"/>
</dbReference>
<evidence type="ECO:0000256" key="1">
    <source>
        <dbReference type="ARBA" id="ARBA00004141"/>
    </source>
</evidence>
<evidence type="ECO:0000256" key="9">
    <source>
        <dbReference type="SAM" id="Phobius"/>
    </source>
</evidence>
<organism evidence="10 11">
    <name type="scientific">Oceanispirochaeta crateris</name>
    <dbReference type="NCBI Taxonomy" id="2518645"/>
    <lineage>
        <taxon>Bacteria</taxon>
        <taxon>Pseudomonadati</taxon>
        <taxon>Spirochaetota</taxon>
        <taxon>Spirochaetia</taxon>
        <taxon>Spirochaetales</taxon>
        <taxon>Spirochaetaceae</taxon>
        <taxon>Oceanispirochaeta</taxon>
    </lineage>
</organism>
<dbReference type="PANTHER" id="PTHR11629">
    <property type="entry name" value="VACUOLAR PROTON ATPASES"/>
    <property type="match status" value="1"/>
</dbReference>
<protein>
    <submittedName>
        <fullName evidence="10">ATPase V</fullName>
    </submittedName>
</protein>
<feature type="transmembrane region" description="Helical" evidence="9">
    <location>
        <begin position="600"/>
        <end position="621"/>
    </location>
</feature>
<keyword evidence="5 9" id="KW-1133">Transmembrane helix</keyword>
<feature type="transmembrane region" description="Helical" evidence="9">
    <location>
        <begin position="418"/>
        <end position="437"/>
    </location>
</feature>
<proteinExistence type="inferred from homology"/>
<comment type="similarity">
    <text evidence="2">Belongs to the V-ATPase 116 kDa subunit family.</text>
</comment>
<dbReference type="PANTHER" id="PTHR11629:SF63">
    <property type="entry name" value="V-TYPE PROTON ATPASE SUBUNIT A"/>
    <property type="match status" value="1"/>
</dbReference>
<dbReference type="GO" id="GO:0046961">
    <property type="term" value="F:proton-transporting ATPase activity, rotational mechanism"/>
    <property type="evidence" value="ECO:0007669"/>
    <property type="project" value="InterPro"/>
</dbReference>
<keyword evidence="11" id="KW-1185">Reference proteome</keyword>
<dbReference type="GO" id="GO:0007035">
    <property type="term" value="P:vacuolar acidification"/>
    <property type="evidence" value="ECO:0007669"/>
    <property type="project" value="TreeGrafter"/>
</dbReference>
<evidence type="ECO:0000256" key="4">
    <source>
        <dbReference type="ARBA" id="ARBA00022692"/>
    </source>
</evidence>
<dbReference type="Gene3D" id="3.30.70.2170">
    <property type="match status" value="1"/>
</dbReference>
<name>A0A5C1QG89_9SPIO</name>
<feature type="transmembrane region" description="Helical" evidence="9">
    <location>
        <begin position="502"/>
        <end position="525"/>
    </location>
</feature>
<evidence type="ECO:0000256" key="3">
    <source>
        <dbReference type="ARBA" id="ARBA00022448"/>
    </source>
</evidence>
<keyword evidence="7 9" id="KW-0472">Membrane</keyword>
<evidence type="ECO:0000313" key="10">
    <source>
        <dbReference type="EMBL" id="QEN06531.1"/>
    </source>
</evidence>
<keyword evidence="3" id="KW-0813">Transport</keyword>
<dbReference type="RefSeq" id="WP_149484614.1">
    <property type="nucleotide sequence ID" value="NZ_CP036150.1"/>
</dbReference>
<dbReference type="Gene3D" id="1.20.1460.20">
    <property type="match status" value="1"/>
</dbReference>
<reference evidence="10 11" key="1">
    <citation type="submission" date="2019-02" db="EMBL/GenBank/DDBJ databases">
        <title>Complete Genome Sequence and Methylome Analysis of free living Spirochaetas.</title>
        <authorList>
            <person name="Fomenkov A."/>
            <person name="Dubinina G."/>
            <person name="Leshcheva N."/>
            <person name="Mikheeva N."/>
            <person name="Grabovich M."/>
            <person name="Vincze T."/>
            <person name="Roberts R.J."/>
        </authorList>
    </citation>
    <scope>NUCLEOTIDE SEQUENCE [LARGE SCALE GENOMIC DNA]</scope>
    <source>
        <strain evidence="10 11">K2</strain>
    </source>
</reference>
<dbReference type="EMBL" id="CP036150">
    <property type="protein sequence ID" value="QEN06531.1"/>
    <property type="molecule type" value="Genomic_DNA"/>
</dbReference>
<dbReference type="Pfam" id="PF01496">
    <property type="entry name" value="V_ATPase_I"/>
    <property type="match status" value="2"/>
</dbReference>
<feature type="coiled-coil region" evidence="8">
    <location>
        <begin position="227"/>
        <end position="254"/>
    </location>
</feature>
<evidence type="ECO:0000256" key="6">
    <source>
        <dbReference type="ARBA" id="ARBA00023065"/>
    </source>
</evidence>
<dbReference type="KEGG" id="ock:EXM22_00435"/>
<evidence type="ECO:0000256" key="5">
    <source>
        <dbReference type="ARBA" id="ARBA00022989"/>
    </source>
</evidence>
<dbReference type="Gene3D" id="3.30.70.2750">
    <property type="match status" value="1"/>
</dbReference>
<evidence type="ECO:0000256" key="7">
    <source>
        <dbReference type="ARBA" id="ARBA00023136"/>
    </source>
</evidence>
<dbReference type="Proteomes" id="UP000324209">
    <property type="component" value="Chromosome"/>
</dbReference>
<evidence type="ECO:0000256" key="2">
    <source>
        <dbReference type="ARBA" id="ARBA00009904"/>
    </source>
</evidence>
<dbReference type="GO" id="GO:0051117">
    <property type="term" value="F:ATPase binding"/>
    <property type="evidence" value="ECO:0007669"/>
    <property type="project" value="TreeGrafter"/>
</dbReference>
<dbReference type="GO" id="GO:0016471">
    <property type="term" value="C:vacuolar proton-transporting V-type ATPase complex"/>
    <property type="evidence" value="ECO:0007669"/>
    <property type="project" value="TreeGrafter"/>
</dbReference>
<keyword evidence="4 9" id="KW-0812">Transmembrane</keyword>
<feature type="transmembrane region" description="Helical" evidence="9">
    <location>
        <begin position="531"/>
        <end position="551"/>
    </location>
</feature>
<evidence type="ECO:0000313" key="11">
    <source>
        <dbReference type="Proteomes" id="UP000324209"/>
    </source>
</evidence>
<dbReference type="GO" id="GO:0033179">
    <property type="term" value="C:proton-transporting V-type ATPase, V0 domain"/>
    <property type="evidence" value="ECO:0007669"/>
    <property type="project" value="InterPro"/>
</dbReference>